<protein>
    <submittedName>
        <fullName evidence="1">Sporulation protein YabP</fullName>
    </submittedName>
</protein>
<dbReference type="RefSeq" id="WP_344913018.1">
    <property type="nucleotide sequence ID" value="NZ_BAABDL010000118.1"/>
</dbReference>
<dbReference type="Proteomes" id="UP001501734">
    <property type="component" value="Unassembled WGS sequence"/>
</dbReference>
<dbReference type="InterPro" id="IPR038705">
    <property type="entry name" value="YabP_sf"/>
</dbReference>
<comment type="caution">
    <text evidence="1">The sequence shown here is derived from an EMBL/GenBank/DDBJ whole genome shotgun (WGS) entry which is preliminary data.</text>
</comment>
<sequence>MLQETNHSFTPAQSTEHEVKVRNRRIIEITGVKEVDSFDNEEFLLETVLGYLMIRGENLQIKTLDVTKGKVEIKGKLLDFSYLDNHQNDQTKGFLGKLFK</sequence>
<dbReference type="PIRSF" id="PIRSF011576">
    <property type="entry name" value="YabP"/>
    <property type="match status" value="1"/>
</dbReference>
<dbReference type="InterPro" id="IPR012504">
    <property type="entry name" value="Spore_YabP"/>
</dbReference>
<evidence type="ECO:0000313" key="1">
    <source>
        <dbReference type="EMBL" id="GAA4076228.1"/>
    </source>
</evidence>
<name>A0ABP7VYN3_9BACI</name>
<gene>
    <name evidence="1" type="primary">yabP</name>
    <name evidence="1" type="ORF">GCM10022410_21380</name>
</gene>
<dbReference type="Gene3D" id="2.60.40.2000">
    <property type="match status" value="1"/>
</dbReference>
<evidence type="ECO:0000313" key="2">
    <source>
        <dbReference type="Proteomes" id="UP001501734"/>
    </source>
</evidence>
<organism evidence="1 2">
    <name type="scientific">Amphibacillus indicireducens</name>
    <dbReference type="NCBI Taxonomy" id="1076330"/>
    <lineage>
        <taxon>Bacteria</taxon>
        <taxon>Bacillati</taxon>
        <taxon>Bacillota</taxon>
        <taxon>Bacilli</taxon>
        <taxon>Bacillales</taxon>
        <taxon>Bacillaceae</taxon>
        <taxon>Amphibacillus</taxon>
    </lineage>
</organism>
<proteinExistence type="predicted"/>
<keyword evidence="2" id="KW-1185">Reference proteome</keyword>
<dbReference type="InterPro" id="IPR022476">
    <property type="entry name" value="Spore_YabP/YqfC"/>
</dbReference>
<dbReference type="NCBIfam" id="TIGR02892">
    <property type="entry name" value="spore_yabP"/>
    <property type="match status" value="1"/>
</dbReference>
<dbReference type="EMBL" id="BAABDL010000118">
    <property type="protein sequence ID" value="GAA4076228.1"/>
    <property type="molecule type" value="Genomic_DNA"/>
</dbReference>
<dbReference type="Pfam" id="PF07873">
    <property type="entry name" value="YabP"/>
    <property type="match status" value="1"/>
</dbReference>
<accession>A0ABP7VYN3</accession>
<reference evidence="2" key="1">
    <citation type="journal article" date="2019" name="Int. J. Syst. Evol. Microbiol.">
        <title>The Global Catalogue of Microorganisms (GCM) 10K type strain sequencing project: providing services to taxonomists for standard genome sequencing and annotation.</title>
        <authorList>
            <consortium name="The Broad Institute Genomics Platform"/>
            <consortium name="The Broad Institute Genome Sequencing Center for Infectious Disease"/>
            <person name="Wu L."/>
            <person name="Ma J."/>
        </authorList>
    </citation>
    <scope>NUCLEOTIDE SEQUENCE [LARGE SCALE GENOMIC DNA]</scope>
    <source>
        <strain evidence="2">JCM 17250</strain>
    </source>
</reference>